<dbReference type="InterPro" id="IPR004183">
    <property type="entry name" value="Xdiol_dOase_suB"/>
</dbReference>
<evidence type="ECO:0000256" key="3">
    <source>
        <dbReference type="ARBA" id="ARBA00022723"/>
    </source>
</evidence>
<dbReference type="AlphaFoldDB" id="A0A2P1PY34"/>
<gene>
    <name evidence="7" type="ORF">C7S18_22440</name>
</gene>
<dbReference type="PANTHER" id="PTHR30096:SF0">
    <property type="entry name" value="4,5-DOPA DIOXYGENASE EXTRADIOL-LIKE PROTEIN"/>
    <property type="match status" value="1"/>
</dbReference>
<keyword evidence="3" id="KW-0479">Metal-binding</keyword>
<organism evidence="7 8">
    <name type="scientific">Ahniella affigens</name>
    <dbReference type="NCBI Taxonomy" id="2021234"/>
    <lineage>
        <taxon>Bacteria</taxon>
        <taxon>Pseudomonadati</taxon>
        <taxon>Pseudomonadota</taxon>
        <taxon>Gammaproteobacteria</taxon>
        <taxon>Lysobacterales</taxon>
        <taxon>Rhodanobacteraceae</taxon>
        <taxon>Ahniella</taxon>
    </lineage>
</organism>
<comment type="cofactor">
    <cofactor evidence="1">
        <name>Zn(2+)</name>
        <dbReference type="ChEBI" id="CHEBI:29105"/>
    </cofactor>
</comment>
<evidence type="ECO:0000256" key="5">
    <source>
        <dbReference type="ARBA" id="ARBA00023002"/>
    </source>
</evidence>
<reference evidence="7 8" key="2">
    <citation type="submission" date="2018-03" db="EMBL/GenBank/DDBJ databases">
        <authorList>
            <person name="Keele B.F."/>
        </authorList>
    </citation>
    <scope>NUCLEOTIDE SEQUENCE [LARGE SCALE GENOMIC DNA]</scope>
    <source>
        <strain evidence="7 8">D13</strain>
    </source>
</reference>
<keyword evidence="8" id="KW-1185">Reference proteome</keyword>
<dbReference type="PIRSF" id="PIRSF006157">
    <property type="entry name" value="Doxgns_DODA"/>
    <property type="match status" value="1"/>
</dbReference>
<keyword evidence="4" id="KW-0862">Zinc</keyword>
<dbReference type="GO" id="GO:0016702">
    <property type="term" value="F:oxidoreductase activity, acting on single donors with incorporation of molecular oxygen, incorporation of two atoms of oxygen"/>
    <property type="evidence" value="ECO:0007669"/>
    <property type="project" value="UniProtKB-ARBA"/>
</dbReference>
<dbReference type="SUPFAM" id="SSF53213">
    <property type="entry name" value="LigB-like"/>
    <property type="match status" value="1"/>
</dbReference>
<evidence type="ECO:0000256" key="2">
    <source>
        <dbReference type="ARBA" id="ARBA00007581"/>
    </source>
</evidence>
<evidence type="ECO:0000313" key="8">
    <source>
        <dbReference type="Proteomes" id="UP000241074"/>
    </source>
</evidence>
<dbReference type="InterPro" id="IPR014436">
    <property type="entry name" value="Extradiol_dOase_DODA"/>
</dbReference>
<keyword evidence="7" id="KW-0223">Dioxygenase</keyword>
<evidence type="ECO:0000313" key="7">
    <source>
        <dbReference type="EMBL" id="AVP99762.1"/>
    </source>
</evidence>
<evidence type="ECO:0000259" key="6">
    <source>
        <dbReference type="Pfam" id="PF02900"/>
    </source>
</evidence>
<dbReference type="OrthoDB" id="9790889at2"/>
<dbReference type="Proteomes" id="UP000241074">
    <property type="component" value="Chromosome"/>
</dbReference>
<dbReference type="PANTHER" id="PTHR30096">
    <property type="entry name" value="4,5-DOPA DIOXYGENASE EXTRADIOL-LIKE PROTEIN"/>
    <property type="match status" value="1"/>
</dbReference>
<dbReference type="GO" id="GO:0008198">
    <property type="term" value="F:ferrous iron binding"/>
    <property type="evidence" value="ECO:0007669"/>
    <property type="project" value="InterPro"/>
</dbReference>
<name>A0A2P1PY34_9GAMM</name>
<keyword evidence="5" id="KW-0560">Oxidoreductase</keyword>
<accession>A0A2P1PY34</accession>
<dbReference type="EMBL" id="CP027860">
    <property type="protein sequence ID" value="AVP99762.1"/>
    <property type="molecule type" value="Genomic_DNA"/>
</dbReference>
<reference evidence="7 8" key="1">
    <citation type="submission" date="2018-03" db="EMBL/GenBank/DDBJ databases">
        <title>Ahniella affigens gen. nov., sp. nov., a gammaproteobacterium isolated from sandy soil near a stream.</title>
        <authorList>
            <person name="Ko Y."/>
            <person name="Kim J.-H."/>
        </authorList>
    </citation>
    <scope>NUCLEOTIDE SEQUENCE [LARGE SCALE GENOMIC DNA]</scope>
    <source>
        <strain evidence="7 8">D13</strain>
    </source>
</reference>
<sequence>MSTHHPCKPNLQECGATSVVAAIVFALGNSRVLRAMIRSVFLSHGAPLLALNPGAYADAFKQLGAQIKDAPCLIVVSPHWMQRGVVIGQGGRYHAIHDFGGFPEALYQLRHEIAGDPARSEAFQQALVKLGVPARLELRTGVDHGVWMPHRMMQLPRDQVIVPVAMPAGLDAATAWQFGEVLATAMPDAVVLGSGGFTHNLYAFRGQPQASPIDPRVQTFADWLDAAVLAGHGESLIHYRRRAPEAEYCHPTDEHLLPLQIAAGAAHAARAEKITREIDGITHGILSMRAYSFANA</sequence>
<dbReference type="CDD" id="cd07363">
    <property type="entry name" value="45_DOPA_Dioxygenase"/>
    <property type="match status" value="1"/>
</dbReference>
<evidence type="ECO:0000256" key="4">
    <source>
        <dbReference type="ARBA" id="ARBA00022833"/>
    </source>
</evidence>
<dbReference type="GO" id="GO:0008270">
    <property type="term" value="F:zinc ion binding"/>
    <property type="evidence" value="ECO:0007669"/>
    <property type="project" value="InterPro"/>
</dbReference>
<dbReference type="Gene3D" id="3.40.830.10">
    <property type="entry name" value="LigB-like"/>
    <property type="match status" value="1"/>
</dbReference>
<feature type="domain" description="Extradiol ring-cleavage dioxygenase class III enzyme subunit B" evidence="6">
    <location>
        <begin position="41"/>
        <end position="275"/>
    </location>
</feature>
<dbReference type="KEGG" id="xba:C7S18_22440"/>
<dbReference type="Pfam" id="PF02900">
    <property type="entry name" value="LigB"/>
    <property type="match status" value="1"/>
</dbReference>
<protein>
    <submittedName>
        <fullName evidence="7">Dioxygenase</fullName>
    </submittedName>
</protein>
<comment type="similarity">
    <text evidence="2">Belongs to the DODA-type extradiol aromatic ring-opening dioxygenase family.</text>
</comment>
<proteinExistence type="inferred from homology"/>
<evidence type="ECO:0000256" key="1">
    <source>
        <dbReference type="ARBA" id="ARBA00001947"/>
    </source>
</evidence>